<keyword evidence="1" id="KW-0238">DNA-binding</keyword>
<proteinExistence type="predicted"/>
<evidence type="ECO:0000259" key="3">
    <source>
        <dbReference type="Pfam" id="PF12625"/>
    </source>
</evidence>
<dbReference type="Proteomes" id="UP000323708">
    <property type="component" value="Unassembled WGS sequence"/>
</dbReference>
<reference evidence="4 5" key="1">
    <citation type="submission" date="2019-09" db="EMBL/GenBank/DDBJ databases">
        <authorList>
            <person name="Chen X.-Y."/>
        </authorList>
    </citation>
    <scope>NUCLEOTIDE SEQUENCE [LARGE SCALE GENOMIC DNA]</scope>
    <source>
        <strain evidence="4 5">NY5</strain>
    </source>
</reference>
<organism evidence="4 5">
    <name type="scientific">Pseudohalioglobus sediminis</name>
    <dbReference type="NCBI Taxonomy" id="2606449"/>
    <lineage>
        <taxon>Bacteria</taxon>
        <taxon>Pseudomonadati</taxon>
        <taxon>Pseudomonadota</taxon>
        <taxon>Gammaproteobacteria</taxon>
        <taxon>Cellvibrionales</taxon>
        <taxon>Halieaceae</taxon>
        <taxon>Pseudohalioglobus</taxon>
    </lineage>
</organism>
<dbReference type="PANTHER" id="PTHR47894">
    <property type="entry name" value="HTH-TYPE TRANSCRIPTIONAL REGULATOR GADX"/>
    <property type="match status" value="1"/>
</dbReference>
<evidence type="ECO:0000256" key="1">
    <source>
        <dbReference type="ARBA" id="ARBA00023125"/>
    </source>
</evidence>
<dbReference type="PANTHER" id="PTHR47894:SF1">
    <property type="entry name" value="HTH-TYPE TRANSCRIPTIONAL REGULATOR VQSM"/>
    <property type="match status" value="1"/>
</dbReference>
<gene>
    <name evidence="4" type="ORF">F0M18_14010</name>
</gene>
<dbReference type="Pfam" id="PF12625">
    <property type="entry name" value="Arabinose_bd"/>
    <property type="match status" value="1"/>
</dbReference>
<dbReference type="GO" id="GO:0003700">
    <property type="term" value="F:DNA-binding transcription factor activity"/>
    <property type="evidence" value="ECO:0007669"/>
    <property type="project" value="TreeGrafter"/>
</dbReference>
<comment type="caution">
    <text evidence="4">The sequence shown here is derived from an EMBL/GenBank/DDBJ whole genome shotgun (WGS) entry which is preliminary data.</text>
</comment>
<accession>A0A5B0WTB2</accession>
<dbReference type="InterPro" id="IPR032687">
    <property type="entry name" value="AraC-type_N"/>
</dbReference>
<dbReference type="GO" id="GO:0000976">
    <property type="term" value="F:transcription cis-regulatory region binding"/>
    <property type="evidence" value="ECO:0007669"/>
    <property type="project" value="TreeGrafter"/>
</dbReference>
<name>A0A5B0WTB2_9GAMM</name>
<protein>
    <submittedName>
        <fullName evidence="4">AraC family transcriptional regulator</fullName>
    </submittedName>
</protein>
<sequence>MPATWNGWGKIPIRERRSVSAMSRTPPGGNAPARASCPGSCRSRSFRHVVWAASVAAPGPPPHPDGQIVTSFSEVADEGCYQIQAQASLGELRLLAAEDVLANIVTTSRWVLGRNLPITRLRCDYPAPPHSELYQAIFSCPVEFDSAATQLFFDARILDEALPQASPRSAAIYAAMCEQRSIS</sequence>
<keyword evidence="5" id="KW-1185">Reference proteome</keyword>
<dbReference type="EMBL" id="VTUX01000007">
    <property type="protein sequence ID" value="KAA1189471.1"/>
    <property type="molecule type" value="Genomic_DNA"/>
</dbReference>
<dbReference type="AlphaFoldDB" id="A0A5B0WTB2"/>
<feature type="region of interest" description="Disordered" evidence="2">
    <location>
        <begin position="16"/>
        <end position="37"/>
    </location>
</feature>
<evidence type="ECO:0000256" key="2">
    <source>
        <dbReference type="SAM" id="MobiDB-lite"/>
    </source>
</evidence>
<evidence type="ECO:0000313" key="5">
    <source>
        <dbReference type="Proteomes" id="UP000323708"/>
    </source>
</evidence>
<evidence type="ECO:0000313" key="4">
    <source>
        <dbReference type="EMBL" id="KAA1189471.1"/>
    </source>
</evidence>
<dbReference type="GO" id="GO:0005829">
    <property type="term" value="C:cytosol"/>
    <property type="evidence" value="ECO:0007669"/>
    <property type="project" value="TreeGrafter"/>
</dbReference>
<feature type="domain" description="HTH-type transcriptional regulator AraC-type N-terminal" evidence="3">
    <location>
        <begin position="87"/>
        <end position="160"/>
    </location>
</feature>